<keyword evidence="3" id="KW-0732">Signal</keyword>
<keyword evidence="2" id="KW-1133">Transmembrane helix</keyword>
<dbReference type="InterPro" id="IPR000792">
    <property type="entry name" value="Tscrpt_reg_LuxR_C"/>
</dbReference>
<evidence type="ECO:0000256" key="3">
    <source>
        <dbReference type="SAM" id="SignalP"/>
    </source>
</evidence>
<proteinExistence type="predicted"/>
<dbReference type="InterPro" id="IPR016032">
    <property type="entry name" value="Sig_transdc_resp-reg_C-effctor"/>
</dbReference>
<dbReference type="EMBL" id="VHIQ01000004">
    <property type="protein sequence ID" value="TPV33381.1"/>
    <property type="molecule type" value="Genomic_DNA"/>
</dbReference>
<feature type="transmembrane region" description="Helical" evidence="2">
    <location>
        <begin position="736"/>
        <end position="756"/>
    </location>
</feature>
<dbReference type="Proteomes" id="UP000317332">
    <property type="component" value="Unassembled WGS sequence"/>
</dbReference>
<feature type="domain" description="HTH luxR-type" evidence="4">
    <location>
        <begin position="870"/>
        <end position="934"/>
    </location>
</feature>
<dbReference type="SUPFAM" id="SSF46894">
    <property type="entry name" value="C-terminal effector domain of the bipartite response regulators"/>
    <property type="match status" value="1"/>
</dbReference>
<evidence type="ECO:0000313" key="5">
    <source>
        <dbReference type="EMBL" id="TPV33381.1"/>
    </source>
</evidence>
<evidence type="ECO:0000313" key="6">
    <source>
        <dbReference type="Proteomes" id="UP000317332"/>
    </source>
</evidence>
<gene>
    <name evidence="5" type="ORF">FJ651_09830</name>
</gene>
<dbReference type="Gene3D" id="2.60.40.10">
    <property type="entry name" value="Immunoglobulins"/>
    <property type="match status" value="1"/>
</dbReference>
<accession>A0A506PHU4</accession>
<organism evidence="5 6">
    <name type="scientific">Paucihalobacter ruber</name>
    <dbReference type="NCBI Taxonomy" id="2567861"/>
    <lineage>
        <taxon>Bacteria</taxon>
        <taxon>Pseudomonadati</taxon>
        <taxon>Bacteroidota</taxon>
        <taxon>Flavobacteriia</taxon>
        <taxon>Flavobacteriales</taxon>
        <taxon>Flavobacteriaceae</taxon>
        <taxon>Paucihalobacter</taxon>
    </lineage>
</organism>
<keyword evidence="1" id="KW-0175">Coiled coil</keyword>
<feature type="coiled-coil region" evidence="1">
    <location>
        <begin position="770"/>
        <end position="835"/>
    </location>
</feature>
<keyword evidence="2" id="KW-0472">Membrane</keyword>
<feature type="chain" id="PRO_5021387291" evidence="3">
    <location>
        <begin position="21"/>
        <end position="934"/>
    </location>
</feature>
<feature type="signal peptide" evidence="3">
    <location>
        <begin position="1"/>
        <end position="20"/>
    </location>
</feature>
<evidence type="ECO:0000256" key="2">
    <source>
        <dbReference type="SAM" id="Phobius"/>
    </source>
</evidence>
<dbReference type="SMART" id="SM00421">
    <property type="entry name" value="HTH_LUXR"/>
    <property type="match status" value="1"/>
</dbReference>
<evidence type="ECO:0000259" key="4">
    <source>
        <dbReference type="PROSITE" id="PS50043"/>
    </source>
</evidence>
<keyword evidence="6" id="KW-1185">Reference proteome</keyword>
<dbReference type="AlphaFoldDB" id="A0A506PHU4"/>
<dbReference type="InterPro" id="IPR013783">
    <property type="entry name" value="Ig-like_fold"/>
</dbReference>
<keyword evidence="2" id="KW-0812">Transmembrane</keyword>
<dbReference type="InterPro" id="IPR011110">
    <property type="entry name" value="Reg_prop"/>
</dbReference>
<comment type="caution">
    <text evidence="5">The sequence shown here is derived from an EMBL/GenBank/DDBJ whole genome shotgun (WGS) entry which is preliminary data.</text>
</comment>
<dbReference type="Gene3D" id="1.10.10.10">
    <property type="entry name" value="Winged helix-like DNA-binding domain superfamily/Winged helix DNA-binding domain"/>
    <property type="match status" value="1"/>
</dbReference>
<dbReference type="Pfam" id="PF07495">
    <property type="entry name" value="Y_Y_Y"/>
    <property type="match status" value="1"/>
</dbReference>
<dbReference type="GO" id="GO:0003677">
    <property type="term" value="F:DNA binding"/>
    <property type="evidence" value="ECO:0007669"/>
    <property type="project" value="InterPro"/>
</dbReference>
<dbReference type="OrthoDB" id="1090267at2"/>
<dbReference type="InterPro" id="IPR036388">
    <property type="entry name" value="WH-like_DNA-bd_sf"/>
</dbReference>
<dbReference type="InterPro" id="IPR015943">
    <property type="entry name" value="WD40/YVTN_repeat-like_dom_sf"/>
</dbReference>
<dbReference type="Pfam" id="PF00196">
    <property type="entry name" value="GerE"/>
    <property type="match status" value="1"/>
</dbReference>
<name>A0A506PHU4_9FLAO</name>
<protein>
    <submittedName>
        <fullName evidence="5">LuxR family transcriptional regulator</fullName>
    </submittedName>
</protein>
<sequence>MRLYKPAALLIFLLVQFVFSQELPPIQTFTPQDYNAEDQNWSISQANNGNIYVANNRGLLEYNGANWNIYETPNKSIVRSVKVHDDKIYTGFYMDFGYYTKDDLGQLIYHSLTDEFKIQVLEDEEFWNIFIFDNLVVFQSLDRIYVCNTHDKSFVTVGSDVRISRMFKVNDDVYFQQLNRGLFKVVNGEAILVTKDAIIYNHIITNVFQHNSGLLIHTKENGFYTFKDNLFTVWNSDLSGFLQNNSVYSSVKLSNETYILGTVSNGLTHLNNDGKLNFTVNQTNGLANNTVLSLFEDKEGNIWVGLDNGINVININSPFKEYIDNLGVLGTVYTSVVYQENLFLGTNQGLFYKPMATPGNFKVIEGTNGQVWNLQVIDNQLFCSHDKGTFIIENLKAKNIFSTEGTWKIAEIPGRNDLLVQGNYDGLHLLKKNTDLSWEYHHKLSGFNISSRYFEFLTNTTMLVSHEYKGVYTLTLNDEISKVEKYTNNDIANGIKSSLATFNNNCLYAYNEGVFKIDRNDLTFSKDSILSSFYKNNGFLSGKLKTDLSNNRLWMFAENSIGFVQSAGLTNQMKLTEISLPTDVRKTKPGFENILHLSNQNYLIGTTKGYIVLDLSKIESATYDIVINQVINYQLNEPEYFLTINTDTILPVQSNNLRFSYSTPNYNKFLPTKYSYKLDGFNQYWSQWSDDSGVLFENLPHGSYKFKVKSKVGNNISSNIAEFDFVIKKPWQLSTMALLIYFTCLVLLTLLIHNLYTSYYKKQRNNLIKQKEIELEIKDLENQKQLMQFKNKTLQQDVEIKNKELGISTMNLIKKNELLGEIKKEITDAKKLEDLKRVLRLINKNINNTDDWKAFEEAFNNADKDFLKKVKALHPNLTSNDLKICAYLRLNLTSKEIAPLLNISTKSVEVKRYRLRKKMNLDRDVNLTNYILDL</sequence>
<dbReference type="Pfam" id="PF07494">
    <property type="entry name" value="Reg_prop"/>
    <property type="match status" value="1"/>
</dbReference>
<dbReference type="Gene3D" id="2.130.10.10">
    <property type="entry name" value="YVTN repeat-like/Quinoprotein amine dehydrogenase"/>
    <property type="match status" value="1"/>
</dbReference>
<reference evidence="5 6" key="1">
    <citation type="submission" date="2019-06" db="EMBL/GenBank/DDBJ databases">
        <title>Flavobacteriaceae Paucihalobacterium erythroidium CWB-1, complete genome.</title>
        <authorList>
            <person name="Wu S."/>
        </authorList>
    </citation>
    <scope>NUCLEOTIDE SEQUENCE [LARGE SCALE GENOMIC DNA]</scope>
    <source>
        <strain evidence="5 6">CWB-1</strain>
    </source>
</reference>
<dbReference type="PROSITE" id="PS50043">
    <property type="entry name" value="HTH_LUXR_2"/>
    <property type="match status" value="1"/>
</dbReference>
<evidence type="ECO:0000256" key="1">
    <source>
        <dbReference type="SAM" id="Coils"/>
    </source>
</evidence>
<dbReference type="InterPro" id="IPR011123">
    <property type="entry name" value="Y_Y_Y"/>
</dbReference>
<dbReference type="RefSeq" id="WP_140990343.1">
    <property type="nucleotide sequence ID" value="NZ_VHIQ01000004.1"/>
</dbReference>
<dbReference type="GO" id="GO:0006355">
    <property type="term" value="P:regulation of DNA-templated transcription"/>
    <property type="evidence" value="ECO:0007669"/>
    <property type="project" value="InterPro"/>
</dbReference>